<evidence type="ECO:0000256" key="16">
    <source>
        <dbReference type="ARBA" id="ARBA00023128"/>
    </source>
</evidence>
<dbReference type="PANTHER" id="PTHR13335">
    <property type="entry name" value="TARGET OF RAPAMYCIN COMPLEX 2 SUBUNIT MAPKAP1"/>
    <property type="match status" value="1"/>
</dbReference>
<feature type="non-terminal residue" evidence="25">
    <location>
        <position position="178"/>
    </location>
</feature>
<evidence type="ECO:0000256" key="20">
    <source>
        <dbReference type="ARBA" id="ARBA00023765"/>
    </source>
</evidence>
<comment type="subcellular location">
    <subcellularLocation>
        <location evidence="2">Cell membrane</location>
        <topology evidence="2">Peripheral membrane protein</topology>
    </subcellularLocation>
    <subcellularLocation>
        <location evidence="7">Cytoplasm</location>
        <location evidence="7">Perinuclear region</location>
    </subcellularLocation>
    <subcellularLocation>
        <location evidence="3">Early endosome membrane</location>
        <topology evidence="3">Peripheral membrane protein</topology>
    </subcellularLocation>
    <subcellularLocation>
        <location evidence="5">Endoplasmic reticulum membrane</location>
        <topology evidence="5">Peripheral membrane protein</topology>
    </subcellularLocation>
    <subcellularLocation>
        <location evidence="4">Golgi apparatus membrane</location>
        <topology evidence="4">Peripheral membrane protein</topology>
    </subcellularLocation>
    <subcellularLocation>
        <location evidence="8">Late endosome membrane</location>
        <topology evidence="8">Peripheral membrane protein</topology>
    </subcellularLocation>
    <subcellularLocation>
        <location evidence="20">Lysosome membrane</location>
        <topology evidence="20">Peripheral membrane protein</topology>
    </subcellularLocation>
    <subcellularLocation>
        <location evidence="6">Mitochondrion outer membrane</location>
        <topology evidence="6">Peripheral membrane protein</topology>
    </subcellularLocation>
    <subcellularLocation>
        <location evidence="1">Nucleus</location>
    </subcellularLocation>
</comment>
<dbReference type="PANTHER" id="PTHR13335:SF1">
    <property type="entry name" value="TARGET OF RAPAMYCIN COMPLEX 2 SUBUNIT MAPKAP1"/>
    <property type="match status" value="1"/>
</dbReference>
<feature type="domain" description="SIN1-type PH" evidence="22">
    <location>
        <begin position="70"/>
        <end position="173"/>
    </location>
</feature>
<dbReference type="InterPro" id="IPR057339">
    <property type="entry name" value="RBD_SIN1"/>
</dbReference>
<dbReference type="Proteomes" id="UP000694865">
    <property type="component" value="Unplaced"/>
</dbReference>
<accession>A0ABM0LYK1</accession>
<keyword evidence="13" id="KW-1000">Mitochondrion outer membrane</keyword>
<keyword evidence="18" id="KW-0458">Lysosome</keyword>
<reference evidence="25" key="1">
    <citation type="submission" date="2025-08" db="UniProtKB">
        <authorList>
            <consortium name="RefSeq"/>
        </authorList>
    </citation>
    <scope>IDENTIFICATION</scope>
    <source>
        <tissue evidence="25">Testes</tissue>
    </source>
</reference>
<evidence type="ECO:0000256" key="14">
    <source>
        <dbReference type="ARBA" id="ARBA00022824"/>
    </source>
</evidence>
<evidence type="ECO:0000256" key="2">
    <source>
        <dbReference type="ARBA" id="ARBA00004202"/>
    </source>
</evidence>
<feature type="domain" description="Target of rapamycin complex 2 subunit MAPKAP1-like Ras-binding" evidence="23">
    <location>
        <begin position="8"/>
        <end position="41"/>
    </location>
</feature>
<keyword evidence="24" id="KW-1185">Reference proteome</keyword>
<evidence type="ECO:0000256" key="3">
    <source>
        <dbReference type="ARBA" id="ARBA00004220"/>
    </source>
</evidence>
<evidence type="ECO:0000259" key="22">
    <source>
        <dbReference type="Pfam" id="PF16979"/>
    </source>
</evidence>
<sequence>MKFLKADGPDYILEKQSEPGVAVDLKSTLESQNTMEFCLVRENSLRGDLIANEEMEELELSGPSFLAGYQYRSYRVSMVHKFKSNIEVQLGISGDKVEIDPVSQPSSKIWRPQKAVSYEVDSIAACDLIDGKHAGKSVFRLTYVTGNDFKHHDFESDAATASEVATKISHILELRSSH</sequence>
<dbReference type="GeneID" id="100369860"/>
<evidence type="ECO:0000256" key="13">
    <source>
        <dbReference type="ARBA" id="ARBA00022787"/>
    </source>
</evidence>
<keyword evidence="16" id="KW-0496">Mitochondrion</keyword>
<dbReference type="InterPro" id="IPR011993">
    <property type="entry name" value="PH-like_dom_sf"/>
</dbReference>
<evidence type="ECO:0000256" key="6">
    <source>
        <dbReference type="ARBA" id="ARBA00004450"/>
    </source>
</evidence>
<keyword evidence="12" id="KW-0967">Endosome</keyword>
<dbReference type="Pfam" id="PF16979">
    <property type="entry name" value="SIN1_PH"/>
    <property type="match status" value="1"/>
</dbReference>
<dbReference type="InterPro" id="IPR008828">
    <property type="entry name" value="Sin1/Avo1"/>
</dbReference>
<name>A0ABM0LYK1_SACKO</name>
<evidence type="ECO:0000256" key="1">
    <source>
        <dbReference type="ARBA" id="ARBA00004123"/>
    </source>
</evidence>
<keyword evidence="17" id="KW-0472">Membrane</keyword>
<evidence type="ECO:0000313" key="25">
    <source>
        <dbReference type="RefSeq" id="XP_006812842.1"/>
    </source>
</evidence>
<evidence type="ECO:0000256" key="5">
    <source>
        <dbReference type="ARBA" id="ARBA00004406"/>
    </source>
</evidence>
<evidence type="ECO:0000256" key="9">
    <source>
        <dbReference type="ARBA" id="ARBA00014183"/>
    </source>
</evidence>
<evidence type="ECO:0000313" key="24">
    <source>
        <dbReference type="Proteomes" id="UP000694865"/>
    </source>
</evidence>
<proteinExistence type="predicted"/>
<keyword evidence="14" id="KW-0256">Endoplasmic reticulum</keyword>
<evidence type="ECO:0000256" key="8">
    <source>
        <dbReference type="ARBA" id="ARBA00004633"/>
    </source>
</evidence>
<evidence type="ECO:0000259" key="23">
    <source>
        <dbReference type="Pfam" id="PF25322"/>
    </source>
</evidence>
<evidence type="ECO:0000256" key="12">
    <source>
        <dbReference type="ARBA" id="ARBA00022753"/>
    </source>
</evidence>
<evidence type="ECO:0000256" key="15">
    <source>
        <dbReference type="ARBA" id="ARBA00023034"/>
    </source>
</evidence>
<evidence type="ECO:0000256" key="10">
    <source>
        <dbReference type="ARBA" id="ARBA00022475"/>
    </source>
</evidence>
<keyword evidence="19" id="KW-0539">Nucleus</keyword>
<dbReference type="InterPro" id="IPR031313">
    <property type="entry name" value="Sin1_PH_dom"/>
</dbReference>
<evidence type="ECO:0000256" key="7">
    <source>
        <dbReference type="ARBA" id="ARBA00004556"/>
    </source>
</evidence>
<dbReference type="Pfam" id="PF25322">
    <property type="entry name" value="RBD_SIN1"/>
    <property type="match status" value="1"/>
</dbReference>
<evidence type="ECO:0000256" key="21">
    <source>
        <dbReference type="ARBA" id="ARBA00031431"/>
    </source>
</evidence>
<keyword evidence="10" id="KW-1003">Cell membrane</keyword>
<dbReference type="RefSeq" id="XP_006812842.1">
    <property type="nucleotide sequence ID" value="XM_006812779.1"/>
</dbReference>
<organism evidence="24 25">
    <name type="scientific">Saccoglossus kowalevskii</name>
    <name type="common">Acorn worm</name>
    <dbReference type="NCBI Taxonomy" id="10224"/>
    <lineage>
        <taxon>Eukaryota</taxon>
        <taxon>Metazoa</taxon>
        <taxon>Hemichordata</taxon>
        <taxon>Enteropneusta</taxon>
        <taxon>Harrimaniidae</taxon>
        <taxon>Saccoglossus</taxon>
    </lineage>
</organism>
<gene>
    <name evidence="25" type="primary">LOC100369860</name>
</gene>
<keyword evidence="15" id="KW-0333">Golgi apparatus</keyword>
<keyword evidence="11" id="KW-0963">Cytoplasm</keyword>
<evidence type="ECO:0000256" key="4">
    <source>
        <dbReference type="ARBA" id="ARBA00004395"/>
    </source>
</evidence>
<dbReference type="Gene3D" id="2.30.29.30">
    <property type="entry name" value="Pleckstrin-homology domain (PH domain)/Phosphotyrosine-binding domain (PTB)"/>
    <property type="match status" value="1"/>
</dbReference>
<evidence type="ECO:0000256" key="18">
    <source>
        <dbReference type="ARBA" id="ARBA00023228"/>
    </source>
</evidence>
<evidence type="ECO:0000256" key="19">
    <source>
        <dbReference type="ARBA" id="ARBA00023242"/>
    </source>
</evidence>
<evidence type="ECO:0000256" key="11">
    <source>
        <dbReference type="ARBA" id="ARBA00022490"/>
    </source>
</evidence>
<protein>
    <recommendedName>
        <fullName evidence="9">Target of rapamycin complex 2 subunit MAPKAP1</fullName>
    </recommendedName>
    <alternativeName>
        <fullName evidence="21">Stress-activated map kinase-interacting protein 1</fullName>
    </alternativeName>
</protein>
<evidence type="ECO:0000256" key="17">
    <source>
        <dbReference type="ARBA" id="ARBA00023136"/>
    </source>
</evidence>